<dbReference type="RefSeq" id="WP_321551076.1">
    <property type="nucleotide sequence ID" value="NZ_JAXIVS010000019.1"/>
</dbReference>
<accession>A0ABU5HFX3</accession>
<dbReference type="Pfam" id="PF00072">
    <property type="entry name" value="Response_reg"/>
    <property type="match status" value="1"/>
</dbReference>
<dbReference type="EMBL" id="JAXIVS010000019">
    <property type="protein sequence ID" value="MDY7232369.1"/>
    <property type="molecule type" value="Genomic_DNA"/>
</dbReference>
<evidence type="ECO:0000313" key="4">
    <source>
        <dbReference type="EMBL" id="MDY7232369.1"/>
    </source>
</evidence>
<dbReference type="InterPro" id="IPR011006">
    <property type="entry name" value="CheY-like_superfamily"/>
</dbReference>
<name>A0ABU5HFX3_9BACT</name>
<sequence>MASLLSGPILVVEDDPDIREALQGFLELQGYEVRVASHGREAVEHLTRGPRPALILLDMGLPIMDGHRLLTFRKQTDGFSEIPVVILSAGMAAMHPRDRALYASNYNVAAFIKKPADLQTLVEAVERHALRPLGTSAGAPA</sequence>
<reference evidence="4 5" key="1">
    <citation type="submission" date="2023-12" db="EMBL/GenBank/DDBJ databases">
        <title>the genome sequence of Hyalangium sp. s54d21.</title>
        <authorList>
            <person name="Zhang X."/>
        </authorList>
    </citation>
    <scope>NUCLEOTIDE SEQUENCE [LARGE SCALE GENOMIC DNA]</scope>
    <source>
        <strain evidence="5">s54d21</strain>
    </source>
</reference>
<protein>
    <submittedName>
        <fullName evidence="4">Response regulator</fullName>
    </submittedName>
</protein>
<dbReference type="Proteomes" id="UP001291309">
    <property type="component" value="Unassembled WGS sequence"/>
</dbReference>
<dbReference type="InterPro" id="IPR050595">
    <property type="entry name" value="Bact_response_regulator"/>
</dbReference>
<keyword evidence="5" id="KW-1185">Reference proteome</keyword>
<dbReference type="Gene3D" id="3.40.50.2300">
    <property type="match status" value="1"/>
</dbReference>
<proteinExistence type="predicted"/>
<evidence type="ECO:0000313" key="5">
    <source>
        <dbReference type="Proteomes" id="UP001291309"/>
    </source>
</evidence>
<feature type="modified residue" description="4-aspartylphosphate" evidence="2">
    <location>
        <position position="58"/>
    </location>
</feature>
<dbReference type="PANTHER" id="PTHR44591">
    <property type="entry name" value="STRESS RESPONSE REGULATOR PROTEIN 1"/>
    <property type="match status" value="1"/>
</dbReference>
<dbReference type="SUPFAM" id="SSF52172">
    <property type="entry name" value="CheY-like"/>
    <property type="match status" value="1"/>
</dbReference>
<organism evidence="4 5">
    <name type="scientific">Hyalangium rubrum</name>
    <dbReference type="NCBI Taxonomy" id="3103134"/>
    <lineage>
        <taxon>Bacteria</taxon>
        <taxon>Pseudomonadati</taxon>
        <taxon>Myxococcota</taxon>
        <taxon>Myxococcia</taxon>
        <taxon>Myxococcales</taxon>
        <taxon>Cystobacterineae</taxon>
        <taxon>Archangiaceae</taxon>
        <taxon>Hyalangium</taxon>
    </lineage>
</organism>
<dbReference type="PROSITE" id="PS50110">
    <property type="entry name" value="RESPONSE_REGULATORY"/>
    <property type="match status" value="1"/>
</dbReference>
<dbReference type="PANTHER" id="PTHR44591:SF3">
    <property type="entry name" value="RESPONSE REGULATORY DOMAIN-CONTAINING PROTEIN"/>
    <property type="match status" value="1"/>
</dbReference>
<evidence type="ECO:0000256" key="1">
    <source>
        <dbReference type="ARBA" id="ARBA00022553"/>
    </source>
</evidence>
<evidence type="ECO:0000256" key="2">
    <source>
        <dbReference type="PROSITE-ProRule" id="PRU00169"/>
    </source>
</evidence>
<evidence type="ECO:0000259" key="3">
    <source>
        <dbReference type="PROSITE" id="PS50110"/>
    </source>
</evidence>
<dbReference type="SMART" id="SM00448">
    <property type="entry name" value="REC"/>
    <property type="match status" value="1"/>
</dbReference>
<gene>
    <name evidence="4" type="ORF">SYV04_38630</name>
</gene>
<feature type="domain" description="Response regulatory" evidence="3">
    <location>
        <begin position="8"/>
        <end position="129"/>
    </location>
</feature>
<comment type="caution">
    <text evidence="4">The sequence shown here is derived from an EMBL/GenBank/DDBJ whole genome shotgun (WGS) entry which is preliminary data.</text>
</comment>
<keyword evidence="1 2" id="KW-0597">Phosphoprotein</keyword>
<dbReference type="InterPro" id="IPR001789">
    <property type="entry name" value="Sig_transdc_resp-reg_receiver"/>
</dbReference>